<dbReference type="PANTHER" id="PTHR23080:SF143">
    <property type="entry name" value="SI:DKEY-56D12.4"/>
    <property type="match status" value="1"/>
</dbReference>
<evidence type="ECO:0000256" key="7">
    <source>
        <dbReference type="SAM" id="Coils"/>
    </source>
</evidence>
<gene>
    <name evidence="9" type="ORF">LSH36_28g09037</name>
</gene>
<evidence type="ECO:0000256" key="1">
    <source>
        <dbReference type="ARBA" id="ARBA00001968"/>
    </source>
</evidence>
<keyword evidence="2" id="KW-0479">Metal-binding</keyword>
<keyword evidence="7" id="KW-0175">Coiled coil</keyword>
<dbReference type="Proteomes" id="UP001208570">
    <property type="component" value="Unassembled WGS sequence"/>
</dbReference>
<evidence type="ECO:0000256" key="6">
    <source>
        <dbReference type="PROSITE-ProRule" id="PRU00309"/>
    </source>
</evidence>
<reference evidence="9" key="1">
    <citation type="journal article" date="2023" name="Mol. Biol. Evol.">
        <title>Third-Generation Sequencing Reveals the Adaptive Role of the Epigenome in Three Deep-Sea Polychaetes.</title>
        <authorList>
            <person name="Perez M."/>
            <person name="Aroh O."/>
            <person name="Sun Y."/>
            <person name="Lan Y."/>
            <person name="Juniper S.K."/>
            <person name="Young C.R."/>
            <person name="Angers B."/>
            <person name="Qian P.Y."/>
        </authorList>
    </citation>
    <scope>NUCLEOTIDE SEQUENCE</scope>
    <source>
        <strain evidence="9">P08H-3</strain>
    </source>
</reference>
<accession>A0AAD9KA16</accession>
<comment type="caution">
    <text evidence="9">The sequence shown here is derived from an EMBL/GenBank/DDBJ whole genome shotgun (WGS) entry which is preliminary data.</text>
</comment>
<evidence type="ECO:0000313" key="10">
    <source>
        <dbReference type="Proteomes" id="UP001208570"/>
    </source>
</evidence>
<feature type="domain" description="THAP-type" evidence="8">
    <location>
        <begin position="1"/>
        <end position="82"/>
    </location>
</feature>
<dbReference type="EMBL" id="JAODUP010000028">
    <property type="protein sequence ID" value="KAK2167429.1"/>
    <property type="molecule type" value="Genomic_DNA"/>
</dbReference>
<feature type="coiled-coil region" evidence="7">
    <location>
        <begin position="180"/>
        <end position="207"/>
    </location>
</feature>
<dbReference type="Pfam" id="PF13359">
    <property type="entry name" value="DDE_Tnp_4"/>
    <property type="match status" value="1"/>
</dbReference>
<dbReference type="Pfam" id="PF05485">
    <property type="entry name" value="THAP"/>
    <property type="match status" value="1"/>
</dbReference>
<evidence type="ECO:0000256" key="5">
    <source>
        <dbReference type="ARBA" id="ARBA00023125"/>
    </source>
</evidence>
<dbReference type="SMART" id="SM00980">
    <property type="entry name" value="THAP"/>
    <property type="match status" value="1"/>
</dbReference>
<evidence type="ECO:0000313" key="9">
    <source>
        <dbReference type="EMBL" id="KAK2167429.1"/>
    </source>
</evidence>
<protein>
    <recommendedName>
        <fullName evidence="8">THAP-type domain-containing protein</fullName>
    </recommendedName>
</protein>
<evidence type="ECO:0000259" key="8">
    <source>
        <dbReference type="PROSITE" id="PS50950"/>
    </source>
</evidence>
<evidence type="ECO:0000256" key="4">
    <source>
        <dbReference type="ARBA" id="ARBA00022833"/>
    </source>
</evidence>
<evidence type="ECO:0000256" key="3">
    <source>
        <dbReference type="ARBA" id="ARBA00022771"/>
    </source>
</evidence>
<keyword evidence="3 6" id="KW-0863">Zinc-finger</keyword>
<comment type="cofactor">
    <cofactor evidence="1">
        <name>a divalent metal cation</name>
        <dbReference type="ChEBI" id="CHEBI:60240"/>
    </cofactor>
</comment>
<dbReference type="PROSITE" id="PS50950">
    <property type="entry name" value="ZF_THAP"/>
    <property type="match status" value="1"/>
</dbReference>
<organism evidence="9 10">
    <name type="scientific">Paralvinella palmiformis</name>
    <dbReference type="NCBI Taxonomy" id="53620"/>
    <lineage>
        <taxon>Eukaryota</taxon>
        <taxon>Metazoa</taxon>
        <taxon>Spiralia</taxon>
        <taxon>Lophotrochozoa</taxon>
        <taxon>Annelida</taxon>
        <taxon>Polychaeta</taxon>
        <taxon>Sedentaria</taxon>
        <taxon>Canalipalpata</taxon>
        <taxon>Terebellida</taxon>
        <taxon>Terebelliformia</taxon>
        <taxon>Alvinellidae</taxon>
        <taxon>Paralvinella</taxon>
    </lineage>
</organism>
<keyword evidence="5 6" id="KW-0238">DNA-binding</keyword>
<dbReference type="AlphaFoldDB" id="A0AAD9KA16"/>
<proteinExistence type="predicted"/>
<dbReference type="InterPro" id="IPR027806">
    <property type="entry name" value="HARBI1_dom"/>
</dbReference>
<dbReference type="InterPro" id="IPR006612">
    <property type="entry name" value="THAP_Znf"/>
</dbReference>
<sequence>MPKHCVAFGCTNHNMKQGKKVSYHVFPRDVERRKQWLQAVKRQNIDGSKWEPSKHAVLCGEHFIIGKPSALSKHPDYVPSQFAHLRSCSLEKGKKRLARFNSATKRARLFREKQCGMPGYEISGIQELNETIFSIVSSTDVSSSVRPSAAPPSPVPGRPIPLLASTPTIDLHQPVERIERKSLYDEIDNLRREKKDLVVERDILLASRLKIINFHIFPGAVTYLSAVWGGRASDVEMVRASDFISSKFHQPRDQLLADRGFTMVEEFVIGCGAELLIPSFTKGKKQLSPKEVEVSRKISSVRIHIERVIGLLKNRFTILQVPLAINLITSQRDEAGNLKLASIDKLVHVCSAFINMNGGIVYNEKKGKNV</sequence>
<name>A0AAD9KA16_9ANNE</name>
<dbReference type="PANTHER" id="PTHR23080">
    <property type="entry name" value="THAP DOMAIN PROTEIN"/>
    <property type="match status" value="1"/>
</dbReference>
<keyword evidence="4" id="KW-0862">Zinc</keyword>
<dbReference type="SUPFAM" id="SSF57716">
    <property type="entry name" value="Glucocorticoid receptor-like (DNA-binding domain)"/>
    <property type="match status" value="1"/>
</dbReference>
<dbReference type="GO" id="GO:0003677">
    <property type="term" value="F:DNA binding"/>
    <property type="evidence" value="ECO:0007669"/>
    <property type="project" value="UniProtKB-UniRule"/>
</dbReference>
<dbReference type="GO" id="GO:0008270">
    <property type="term" value="F:zinc ion binding"/>
    <property type="evidence" value="ECO:0007669"/>
    <property type="project" value="UniProtKB-KW"/>
</dbReference>
<evidence type="ECO:0000256" key="2">
    <source>
        <dbReference type="ARBA" id="ARBA00022723"/>
    </source>
</evidence>
<keyword evidence="10" id="KW-1185">Reference proteome</keyword>